<dbReference type="STRING" id="312017.I7MI32"/>
<dbReference type="RefSeq" id="XP_001011073.2">
    <property type="nucleotide sequence ID" value="XM_001011073.3"/>
</dbReference>
<sequence>MSNSLIFYQQLDPQGDISLLDEKSKKAYEGFFKPIPLSAFKDYLKRCRLCFTNPKDKNILPGWTQEFMINHIFYPLIQETINGTVKEVKGNINETLRIIYNEEKSSKNDGEQSSEGILLAKQKILSILSSVISKLFQDYESTDKEDLQKSFEAEDVFTKTLNNVIDLFDSVSFKSEELKEMHVLIQNKWIPYQQNLLERLINRVINEKYFLTKHVDMIGDILRNISSTINRLNDLISNEFVEKVSGLLNILLQNCLRLKKDIVSHASILYVYIKITKKKETLEQVIHEILSIHDTNEEKSLEKLGKIRALFVYDGKRVPFHKYNLIQYVNGFFNNSNPEVRLYTLTVILLILESVQQSEYKIEFMKNEKLQFEIYDNVQRSLEYPAKKISYWIESILSTLISCSENPNKLAEKYATEALELNLSSSKRKYYLLTILLPFVAPDFYLIKDPHIIQELMISCGDYYILPAPNLLFRLLEALYQKKCNQDLEQWRKYWEGDYFTCLKSQPLPVIKGIISAVNPILAKINKNAVVYMLSTILDSSNSKMDDKNSLWIFVSFLKVARERSLIADGPDGSFILQGTQITINRERLEKLILNKDRNVIINILEFISINPKPSEAPSELEFELLLLFLKYGTRTSYPEFRKDFLGSFKRFIERLRLVYERDIVLIEEGKQPKKKNFKSFVNFIQKCVDTILSSMYPQICFEIANPMLEILQLILQNFPAHKPYEYKKGLVIQNTKFLQTHIVNPPLFSQQNVECLLVHSNSLWESIREISINILSFFPPQTVSVDYVKNLYNQALNLSKNPQIKNYEVGAYILQLLFSNYLEMLGKSEIQFLSDIIQTMKKRFEDFTQSFLVEWQTFSDSLIHGLITALAFIVQKINKDQIKNQNEMKVVLKQMFEVICEVLAFSTKISSENVATVVLDSNSKKIAIDQELEKQISNIDCRGHFIIDEDAKQKNKFLQNMEKILQGNTLVEALEDNGAGEEGFGSENLLVVTFYLISREAGFLFQSISSLVILSQRDNLDIFDKQSLESIVNQYFHTLVNIKHIGSIDRIAIGLNTMCKAMNEVKNPLLPHLSHTLLEKLLDHIEMNTFRNTLRRSAGLPYAITCLLKAESAGKRTKSLPLAIKRLLDLIENSPHKQVKIHCLNILKRIFEDSNIKLDADKFIGQGFMTAIKGFAIEDWSIRNSSLMLFSALSLRTVGGAKNPNSQTIKSKLNLVEFFTRAPELLDFFIEEISNFVHTDKYANTQYPPLYPIALLFTRLLPYDLKNQVKKAPSANDEDDSAQDLKQDENAELLDQQPTGSQYIALTEVQKILPLLIECAKNKNYMGRVMVARSILPFMVFEKIPEESINLLNRIESYDMARKSHNFCHGILLQILNILKNYYDMKRETGLHQDEVQSAQLLQNEKLLAQKLQEKSYLLTKIKCPPVQYAYLDLVRSFISNLKKESLIYTLDLLREIDTFSKDYIESQLKVSTLRIQDDMGHSVLRKKLLRYILRNRIIYEQNKSIDLHIDYLLQVLQSYKQNPTYFKEEDNEFLKVILKEFYIGLKKEESICLSQSKEKIQLLIESLIDVLKNQNSHEYFFSQCITYILKILFRLGLSDVIDTKHFSSFWDLIKILEKKFNSNGLLVKQLVKFTGLLINNGSIDVKYFEHLCLTYSSASQMDYLRIAVIISFNICMEKLVVTLQSSKNVEDFKVFLNFCFVFLRLLQDEVPEVRQKMSNFLCKKLFSNSHSKNSEDVFLFEVTIQRFFEFLGNQQLDAQCAKQLNLFFLKHIFEMEFFQIKKTNHIEQRIFSYDKSNKFIDDMRVKKYAYHHLVKLLKQQNSQNPNFTQEDLDSFITQNKYNFISLNEERKNKYNSDFSYRDEFEFENNLNQFLYSNLKEVINGKQEQPVQDQIEPFIRYFYQL</sequence>
<keyword evidence="1" id="KW-0819">tRNA processing</keyword>
<organism evidence="5 6">
    <name type="scientific">Tetrahymena thermophila (strain SB210)</name>
    <dbReference type="NCBI Taxonomy" id="312017"/>
    <lineage>
        <taxon>Eukaryota</taxon>
        <taxon>Sar</taxon>
        <taxon>Alveolata</taxon>
        <taxon>Ciliophora</taxon>
        <taxon>Intramacronucleata</taxon>
        <taxon>Oligohymenophorea</taxon>
        <taxon>Hymenostomatida</taxon>
        <taxon>Tetrahymenina</taxon>
        <taxon>Tetrahymenidae</taxon>
        <taxon>Tetrahymena</taxon>
    </lineage>
</organism>
<evidence type="ECO:0000259" key="2">
    <source>
        <dbReference type="Pfam" id="PF10350"/>
    </source>
</evidence>
<name>I7MI32_TETTS</name>
<dbReference type="Pfam" id="PF25150">
    <property type="entry name" value="TPR_Trm732"/>
    <property type="match status" value="1"/>
</dbReference>
<feature type="domain" description="DUF2428" evidence="2">
    <location>
        <begin position="899"/>
        <end position="1182"/>
    </location>
</feature>
<dbReference type="GO" id="GO:0030488">
    <property type="term" value="P:tRNA methylation"/>
    <property type="evidence" value="ECO:0007669"/>
    <property type="project" value="TreeGrafter"/>
</dbReference>
<evidence type="ECO:0000259" key="4">
    <source>
        <dbReference type="Pfam" id="PF25151"/>
    </source>
</evidence>
<dbReference type="InterPro" id="IPR056842">
    <property type="entry name" value="THADA-like_TPR_C"/>
</dbReference>
<dbReference type="PANTHER" id="PTHR14387">
    <property type="entry name" value="THADA/DEATH RECEPTOR INTERACTING PROTEIN"/>
    <property type="match status" value="1"/>
</dbReference>
<dbReference type="Pfam" id="PF25151">
    <property type="entry name" value="TPR_Trm732_C"/>
    <property type="match status" value="2"/>
</dbReference>
<evidence type="ECO:0000313" key="6">
    <source>
        <dbReference type="Proteomes" id="UP000009168"/>
    </source>
</evidence>
<feature type="domain" description="tRNA (32-2'-O)-methyltransferase regulator THADA-like TPR repeats region" evidence="3">
    <location>
        <begin position="491"/>
        <end position="717"/>
    </location>
</feature>
<dbReference type="eggNOG" id="KOG1810">
    <property type="taxonomic scope" value="Eukaryota"/>
</dbReference>
<feature type="domain" description="tRNA (32-2'-O)-methyltransferase regulator THADA-like C-terminal TPR repeats region" evidence="4">
    <location>
        <begin position="1184"/>
        <end position="1269"/>
    </location>
</feature>
<dbReference type="KEGG" id="tet:TTHERM_00142350"/>
<keyword evidence="6" id="KW-1185">Reference proteome</keyword>
<dbReference type="InterPro" id="IPR056843">
    <property type="entry name" value="THADA-like_TPR"/>
</dbReference>
<accession>I7MI32</accession>
<dbReference type="OrthoDB" id="73997at2759"/>
<gene>
    <name evidence="5" type="ORF">TTHERM_00142350</name>
</gene>
<dbReference type="Proteomes" id="UP000009168">
    <property type="component" value="Unassembled WGS sequence"/>
</dbReference>
<dbReference type="GO" id="GO:0005829">
    <property type="term" value="C:cytosol"/>
    <property type="evidence" value="ECO:0007669"/>
    <property type="project" value="TreeGrafter"/>
</dbReference>
<dbReference type="InterPro" id="IPR051954">
    <property type="entry name" value="tRNA_methyltransferase_THADA"/>
</dbReference>
<dbReference type="EMBL" id="GG662793">
    <property type="protein sequence ID" value="EAR90828.2"/>
    <property type="molecule type" value="Genomic_DNA"/>
</dbReference>
<feature type="domain" description="tRNA (32-2'-O)-methyltransferase regulator THADA-like C-terminal TPR repeats region" evidence="4">
    <location>
        <begin position="1306"/>
        <end position="1378"/>
    </location>
</feature>
<protein>
    <submittedName>
        <fullName evidence="5">Death-receptor fusion protein, putative</fullName>
    </submittedName>
</protein>
<dbReference type="InterPro" id="IPR019442">
    <property type="entry name" value="THADA/TRM732_DUF2428"/>
</dbReference>
<dbReference type="GeneID" id="7827501"/>
<proteinExistence type="predicted"/>
<dbReference type="InParanoid" id="I7MI32"/>
<dbReference type="PANTHER" id="PTHR14387:SF0">
    <property type="entry name" value="DUF2428 DOMAIN-CONTAINING PROTEIN"/>
    <property type="match status" value="1"/>
</dbReference>
<evidence type="ECO:0000256" key="1">
    <source>
        <dbReference type="ARBA" id="ARBA00022694"/>
    </source>
</evidence>
<dbReference type="Pfam" id="PF10350">
    <property type="entry name" value="DUF2428"/>
    <property type="match status" value="1"/>
</dbReference>
<evidence type="ECO:0000313" key="5">
    <source>
        <dbReference type="EMBL" id="EAR90828.2"/>
    </source>
</evidence>
<evidence type="ECO:0000259" key="3">
    <source>
        <dbReference type="Pfam" id="PF25150"/>
    </source>
</evidence>
<reference evidence="6" key="1">
    <citation type="journal article" date="2006" name="PLoS Biol.">
        <title>Macronuclear genome sequence of the ciliate Tetrahymena thermophila, a model eukaryote.</title>
        <authorList>
            <person name="Eisen J.A."/>
            <person name="Coyne R.S."/>
            <person name="Wu M."/>
            <person name="Wu D."/>
            <person name="Thiagarajan M."/>
            <person name="Wortman J.R."/>
            <person name="Badger J.H."/>
            <person name="Ren Q."/>
            <person name="Amedeo P."/>
            <person name="Jones K.M."/>
            <person name="Tallon L.J."/>
            <person name="Delcher A.L."/>
            <person name="Salzberg S.L."/>
            <person name="Silva J.C."/>
            <person name="Haas B.J."/>
            <person name="Majoros W.H."/>
            <person name="Farzad M."/>
            <person name="Carlton J.M."/>
            <person name="Smith R.K. Jr."/>
            <person name="Garg J."/>
            <person name="Pearlman R.E."/>
            <person name="Karrer K.M."/>
            <person name="Sun L."/>
            <person name="Manning G."/>
            <person name="Elde N.C."/>
            <person name="Turkewitz A.P."/>
            <person name="Asai D.J."/>
            <person name="Wilkes D.E."/>
            <person name="Wang Y."/>
            <person name="Cai H."/>
            <person name="Collins K."/>
            <person name="Stewart B.A."/>
            <person name="Lee S.R."/>
            <person name="Wilamowska K."/>
            <person name="Weinberg Z."/>
            <person name="Ruzzo W.L."/>
            <person name="Wloga D."/>
            <person name="Gaertig J."/>
            <person name="Frankel J."/>
            <person name="Tsao C.-C."/>
            <person name="Gorovsky M.A."/>
            <person name="Keeling P.J."/>
            <person name="Waller R.F."/>
            <person name="Patron N.J."/>
            <person name="Cherry J.M."/>
            <person name="Stover N.A."/>
            <person name="Krieger C.J."/>
            <person name="del Toro C."/>
            <person name="Ryder H.F."/>
            <person name="Williamson S.C."/>
            <person name="Barbeau R.A."/>
            <person name="Hamilton E.P."/>
            <person name="Orias E."/>
        </authorList>
    </citation>
    <scope>NUCLEOTIDE SEQUENCE [LARGE SCALE GENOMIC DNA]</scope>
    <source>
        <strain evidence="6">SB210</strain>
    </source>
</reference>